<feature type="compositionally biased region" description="Basic and acidic residues" evidence="6">
    <location>
        <begin position="974"/>
        <end position="1026"/>
    </location>
</feature>
<evidence type="ECO:0000256" key="2">
    <source>
        <dbReference type="ARBA" id="ARBA00022723"/>
    </source>
</evidence>
<feature type="compositionally biased region" description="Acidic residues" evidence="6">
    <location>
        <begin position="1546"/>
        <end position="1557"/>
    </location>
</feature>
<evidence type="ECO:0000313" key="9">
    <source>
        <dbReference type="Proteomes" id="UP001620626"/>
    </source>
</evidence>
<feature type="compositionally biased region" description="Low complexity" evidence="6">
    <location>
        <begin position="413"/>
        <end position="432"/>
    </location>
</feature>
<feature type="compositionally biased region" description="Low complexity" evidence="6">
    <location>
        <begin position="1076"/>
        <end position="1088"/>
    </location>
</feature>
<keyword evidence="3" id="KW-0863">Zinc-finger</keyword>
<dbReference type="Proteomes" id="UP001620626">
    <property type="component" value="Unassembled WGS sequence"/>
</dbReference>
<evidence type="ECO:0000259" key="7">
    <source>
        <dbReference type="PROSITE" id="PS51038"/>
    </source>
</evidence>
<feature type="region of interest" description="Disordered" evidence="6">
    <location>
        <begin position="1492"/>
        <end position="1590"/>
    </location>
</feature>
<feature type="compositionally biased region" description="Acidic residues" evidence="6">
    <location>
        <begin position="605"/>
        <end position="615"/>
    </location>
</feature>
<evidence type="ECO:0000256" key="6">
    <source>
        <dbReference type="SAM" id="MobiDB-lite"/>
    </source>
</evidence>
<evidence type="ECO:0000313" key="8">
    <source>
        <dbReference type="EMBL" id="KAL3108551.1"/>
    </source>
</evidence>
<comment type="subcellular location">
    <subcellularLocation>
        <location evidence="1">Nucleus</location>
    </subcellularLocation>
</comment>
<feature type="compositionally biased region" description="Basic and acidic residues" evidence="6">
    <location>
        <begin position="782"/>
        <end position="792"/>
    </location>
</feature>
<keyword evidence="2" id="KW-0479">Metal-binding</keyword>
<accession>A0ABD2L0D9</accession>
<gene>
    <name evidence="8" type="ORF">niasHT_015473</name>
</gene>
<dbReference type="SMART" id="SM00249">
    <property type="entry name" value="PHD"/>
    <property type="match status" value="1"/>
</dbReference>
<feature type="compositionally biased region" description="Polar residues" evidence="6">
    <location>
        <begin position="223"/>
        <end position="235"/>
    </location>
</feature>
<dbReference type="Pfam" id="PF01426">
    <property type="entry name" value="BAH"/>
    <property type="match status" value="1"/>
</dbReference>
<feature type="compositionally biased region" description="Basic and acidic residues" evidence="6">
    <location>
        <begin position="1520"/>
        <end position="1540"/>
    </location>
</feature>
<feature type="compositionally biased region" description="Basic residues" evidence="6">
    <location>
        <begin position="1504"/>
        <end position="1516"/>
    </location>
</feature>
<evidence type="ECO:0000256" key="5">
    <source>
        <dbReference type="ARBA" id="ARBA00023242"/>
    </source>
</evidence>
<evidence type="ECO:0000256" key="3">
    <source>
        <dbReference type="ARBA" id="ARBA00022771"/>
    </source>
</evidence>
<feature type="compositionally biased region" description="Polar residues" evidence="6">
    <location>
        <begin position="1580"/>
        <end position="1590"/>
    </location>
</feature>
<feature type="region of interest" description="Disordered" evidence="6">
    <location>
        <begin position="1105"/>
        <end position="1169"/>
    </location>
</feature>
<dbReference type="Gene3D" id="2.30.30.490">
    <property type="match status" value="1"/>
</dbReference>
<name>A0ABD2L0D9_9BILA</name>
<organism evidence="8 9">
    <name type="scientific">Heterodera trifolii</name>
    <dbReference type="NCBI Taxonomy" id="157864"/>
    <lineage>
        <taxon>Eukaryota</taxon>
        <taxon>Metazoa</taxon>
        <taxon>Ecdysozoa</taxon>
        <taxon>Nematoda</taxon>
        <taxon>Chromadorea</taxon>
        <taxon>Rhabditida</taxon>
        <taxon>Tylenchina</taxon>
        <taxon>Tylenchomorpha</taxon>
        <taxon>Tylenchoidea</taxon>
        <taxon>Heteroderidae</taxon>
        <taxon>Heteroderinae</taxon>
        <taxon>Heterodera</taxon>
    </lineage>
</organism>
<feature type="domain" description="BAH" evidence="7">
    <location>
        <begin position="1572"/>
        <end position="1699"/>
    </location>
</feature>
<feature type="compositionally biased region" description="Basic and acidic residues" evidence="6">
    <location>
        <begin position="694"/>
        <end position="733"/>
    </location>
</feature>
<dbReference type="EMBL" id="JBICBT010000590">
    <property type="protein sequence ID" value="KAL3108551.1"/>
    <property type="molecule type" value="Genomic_DNA"/>
</dbReference>
<dbReference type="GO" id="GO:0005634">
    <property type="term" value="C:nucleus"/>
    <property type="evidence" value="ECO:0007669"/>
    <property type="project" value="UniProtKB-SubCell"/>
</dbReference>
<evidence type="ECO:0000256" key="4">
    <source>
        <dbReference type="ARBA" id="ARBA00022833"/>
    </source>
</evidence>
<dbReference type="SMART" id="SM00439">
    <property type="entry name" value="BAH"/>
    <property type="match status" value="1"/>
</dbReference>
<feature type="region of interest" description="Disordered" evidence="6">
    <location>
        <begin position="583"/>
        <end position="666"/>
    </location>
</feature>
<feature type="compositionally biased region" description="Basic and acidic residues" evidence="6">
    <location>
        <begin position="945"/>
        <end position="958"/>
    </location>
</feature>
<feature type="compositionally biased region" description="Basic and acidic residues" evidence="6">
    <location>
        <begin position="799"/>
        <end position="818"/>
    </location>
</feature>
<feature type="compositionally biased region" description="Basic and acidic residues" evidence="6">
    <location>
        <begin position="904"/>
        <end position="938"/>
    </location>
</feature>
<feature type="region of interest" description="Disordered" evidence="6">
    <location>
        <begin position="404"/>
        <end position="450"/>
    </location>
</feature>
<feature type="region of interest" description="Disordered" evidence="6">
    <location>
        <begin position="223"/>
        <end position="307"/>
    </location>
</feature>
<keyword evidence="9" id="KW-1185">Reference proteome</keyword>
<keyword evidence="4" id="KW-0862">Zinc</keyword>
<dbReference type="Gene3D" id="3.30.40.10">
    <property type="entry name" value="Zinc/RING finger domain, C3HC4 (zinc finger)"/>
    <property type="match status" value="1"/>
</dbReference>
<feature type="compositionally biased region" description="Low complexity" evidence="6">
    <location>
        <begin position="354"/>
        <end position="364"/>
    </location>
</feature>
<feature type="compositionally biased region" description="Low complexity" evidence="6">
    <location>
        <begin position="284"/>
        <end position="296"/>
    </location>
</feature>
<feature type="region of interest" description="Disordered" evidence="6">
    <location>
        <begin position="60"/>
        <end position="82"/>
    </location>
</feature>
<reference evidence="8 9" key="1">
    <citation type="submission" date="2024-10" db="EMBL/GenBank/DDBJ databases">
        <authorList>
            <person name="Kim D."/>
        </authorList>
    </citation>
    <scope>NUCLEOTIDE SEQUENCE [LARGE SCALE GENOMIC DNA]</scope>
    <source>
        <strain evidence="8">BH-2024</strain>
    </source>
</reference>
<dbReference type="GO" id="GO:0008270">
    <property type="term" value="F:zinc ion binding"/>
    <property type="evidence" value="ECO:0007669"/>
    <property type="project" value="UniProtKB-KW"/>
</dbReference>
<evidence type="ECO:0000256" key="1">
    <source>
        <dbReference type="ARBA" id="ARBA00004123"/>
    </source>
</evidence>
<feature type="region of interest" description="Disordered" evidence="6">
    <location>
        <begin position="886"/>
        <end position="1088"/>
    </location>
</feature>
<dbReference type="InterPro" id="IPR001025">
    <property type="entry name" value="BAH_dom"/>
</dbReference>
<protein>
    <recommendedName>
        <fullName evidence="7">BAH domain-containing protein</fullName>
    </recommendedName>
</protein>
<dbReference type="PANTHER" id="PTHR46147">
    <property type="entry name" value="HISTONE-LYSINE N-METHYLTRANSFERASE ASH1"/>
    <property type="match status" value="1"/>
</dbReference>
<comment type="caution">
    <text evidence="8">The sequence shown here is derived from an EMBL/GenBank/DDBJ whole genome shotgun (WGS) entry which is preliminary data.</text>
</comment>
<feature type="compositionally biased region" description="Polar residues" evidence="6">
    <location>
        <begin position="1494"/>
        <end position="1503"/>
    </location>
</feature>
<keyword evidence="5" id="KW-0539">Nucleus</keyword>
<feature type="region of interest" description="Disordered" evidence="6">
    <location>
        <begin position="354"/>
        <end position="382"/>
    </location>
</feature>
<feature type="compositionally biased region" description="Low complexity" evidence="6">
    <location>
        <begin position="1120"/>
        <end position="1131"/>
    </location>
</feature>
<feature type="compositionally biased region" description="Low complexity" evidence="6">
    <location>
        <begin position="244"/>
        <end position="261"/>
    </location>
</feature>
<dbReference type="PROSITE" id="PS51038">
    <property type="entry name" value="BAH"/>
    <property type="match status" value="1"/>
</dbReference>
<proteinExistence type="predicted"/>
<feature type="region of interest" description="Disordered" evidence="6">
    <location>
        <begin position="691"/>
        <end position="820"/>
    </location>
</feature>
<feature type="compositionally biased region" description="Basic residues" evidence="6">
    <location>
        <begin position="1155"/>
        <end position="1164"/>
    </location>
</feature>
<feature type="compositionally biased region" description="Basic and acidic residues" evidence="6">
    <location>
        <begin position="743"/>
        <end position="765"/>
    </location>
</feature>
<dbReference type="InterPro" id="IPR043151">
    <property type="entry name" value="BAH_sf"/>
</dbReference>
<feature type="compositionally biased region" description="Low complexity" evidence="6">
    <location>
        <begin position="1029"/>
        <end position="1038"/>
    </location>
</feature>
<dbReference type="InterPro" id="IPR013083">
    <property type="entry name" value="Znf_RING/FYVE/PHD"/>
</dbReference>
<dbReference type="InterPro" id="IPR011011">
    <property type="entry name" value="Znf_FYVE_PHD"/>
</dbReference>
<dbReference type="InterPro" id="IPR001965">
    <property type="entry name" value="Znf_PHD"/>
</dbReference>
<dbReference type="SUPFAM" id="SSF57903">
    <property type="entry name" value="FYVE/PHD zinc finger"/>
    <property type="match status" value="1"/>
</dbReference>
<sequence length="1797" mass="198560">MSFEAVPCMFKSRQEDGNEAQLFGLLIRPSPTTAQTQQSAPPPGVLPIAALTAGPSTIQIVPTSSSSSPSSDNGTKKGLPAKDGRAVFSRCGSALLNTNSTTSNGVASTAATLFASGTSNGMPPILPRPKNGKTMARLSQQQQLMRSLVQLPTKTTATLAFEMAQLSPQQQIVSQLGSTAISLESCEALSVSTVSSSSSSSGCSSSSTPSLLCSSVSAFPSQPIASTASSSNTNGLLAIHSPPQKAKQQKAAGEKPTTTSKTPRRRRSRQTLASEGTAQREEGNGASSSAGRSNGGTETDSAGGGADLLGDLHSIEYSQLVNSSVITTEDYLPSQSDPIYTNMDMYSASSLSAAHLQQQNGQLKSEQRQQKQQTADAEKNAASPAAIVASSLCPSAIFMHNQQHHQQPLLGQSHHSSASSSVRFVPSAGGPAAVPPPPSQQQAHPSHWHPYMGAHPGGPSHISSTPDSGIQSIDGSPPSVYTPPMVSPYASQVRSCESVNNGVHCGMPSSSSAICAAAGGILPNPSSSCSSAPSFYGTSAYSSLTEESLTITALNPSSSSSLFLSSSLNVPPSLIIEQFAEGENGDGETANDQSQRRQLLGQQQQEEDGEEEDFSDMPKLVPVTHSEHDEEVVEQQDQFGPGTSAAVPAAEDDGKRGTAPPLFHPGMSLHELAECLSSNISREQLKQLTSLIQRKAEEQKNNLEGGGNERREEKRKNEEEEKRKEEREQKEHQQQQQQQQQRKITEEEREREKKEEEEKGGEERKRGTKRSKTNSEVSSSAKRREEAVGRAEEGEEAEEGKQGKARDEEAERKARDLEQLAIYRSRVRQQLNRKLAALLERVIRRMDKCHLNLSPVGGAAEFGQKGWPWKKMNWEEIHRRAEARGEAWIMPTMAKGRGKKRKSGREQDEGKEEEVSVGRRAEEKKRVNGERSERDAKRERKVKKRSSEEKHGEDDQTKKRVTRKRRGREEDGETEKQTKRMHDEEGGQDEKREEHKKEEKQEENIREECRERDEKSEEAGGREEKQNTPPIILRIRPPTAKPTALTTIKRMTAPRGATGKTSECASATVAKRRKPSSSPKPSCSFSSSSTVIAADNSLRERCHSNAAISTTDGGRKSAIGGRRWTTTTTGRRTTKGGGGGTTPREGQQQNNGTTRRPRRTRRRRTEMPTQEHILSDRERTIVHSTGCFLIRNLSRRRRIGKAGTSTQCQQSERMELAQVLESILTHFCANIDHSLVSDRQLDELIRIVKLLLSSVRDPSALLARFDSLLKQFIASSLPNSVHHNESIHSQYAQMKQSIDFGKLKHSLPKEALTAFLDESRLRSLSASSNKRDTFHRPLTVDTSIDLSYLDSPHPVGQWDPDKAAKLSPTSDNRDHDCVRCICGIAEDDGVMSQCDRCHFWLHADCLDCPVLDDQQEFVCDFCIRRIETTPRVDIVLKPQPTLKLSGCNYYRTLVNSRGLQVRLNESVYVERLINDKHKSILRELHEECVRKQQLAHSAQQSPQKRGRGSVGKRKSGGKVAETEQKEQEKDEERTTKREVNRWWPEQTDEDAGDEAENDGSAAKASTSSGMGMAPADSDGTVPTNNNGTQPFQFHRRDLRVFRIERLFCSPNGHRFIFGCYYARPHETFCDSSRTFYRNELFWTPLFDTLPLDSVVGRCLVLEPQIWAMGRPKSPRYLEDDVFVCEYQIDRNQRSFEKIPPKNRYYINTEPFVFNFFEKKLTMKRDFTPFKITASSTDNKTSSSSTASRTDCCCTTTSPLFTNSLIRQRILQQNLESVCSKISAQKIAIGIGTSKSGG</sequence>
<dbReference type="PANTHER" id="PTHR46147:SF3">
    <property type="entry name" value="HISTONE-LYSINE N-METHYLTRANSFERASE ASH1"/>
    <property type="match status" value="1"/>
</dbReference>